<keyword evidence="4" id="KW-1185">Reference proteome</keyword>
<dbReference type="PROSITE" id="PS50937">
    <property type="entry name" value="HTH_MERR_2"/>
    <property type="match status" value="1"/>
</dbReference>
<dbReference type="SUPFAM" id="SSF46955">
    <property type="entry name" value="Putative DNA-binding domain"/>
    <property type="match status" value="1"/>
</dbReference>
<protein>
    <submittedName>
        <fullName evidence="3">Ester cyclase</fullName>
    </submittedName>
</protein>
<gene>
    <name evidence="3" type="ORF">JKJ07_17110</name>
</gene>
<dbReference type="CDD" id="cd00592">
    <property type="entry name" value="HTH_MerR-like"/>
    <property type="match status" value="1"/>
</dbReference>
<comment type="caution">
    <text evidence="3">The sequence shown here is derived from an EMBL/GenBank/DDBJ whole genome shotgun (WGS) entry which is preliminary data.</text>
</comment>
<feature type="compositionally biased region" description="Low complexity" evidence="1">
    <location>
        <begin position="277"/>
        <end position="289"/>
    </location>
</feature>
<dbReference type="InterPro" id="IPR009061">
    <property type="entry name" value="DNA-bd_dom_put_sf"/>
</dbReference>
<name>A0ABS1VN40_9ACTN</name>
<organism evidence="3 4">
    <name type="scientific">Paractinoplanes lichenicola</name>
    <dbReference type="NCBI Taxonomy" id="2802976"/>
    <lineage>
        <taxon>Bacteria</taxon>
        <taxon>Bacillati</taxon>
        <taxon>Actinomycetota</taxon>
        <taxon>Actinomycetes</taxon>
        <taxon>Micromonosporales</taxon>
        <taxon>Micromonosporaceae</taxon>
        <taxon>Paractinoplanes</taxon>
    </lineage>
</organism>
<dbReference type="InterPro" id="IPR032710">
    <property type="entry name" value="NTF2-like_dom_sf"/>
</dbReference>
<dbReference type="Pfam" id="PF13411">
    <property type="entry name" value="MerR_1"/>
    <property type="match status" value="1"/>
</dbReference>
<evidence type="ECO:0000256" key="1">
    <source>
        <dbReference type="SAM" id="MobiDB-lite"/>
    </source>
</evidence>
<evidence type="ECO:0000259" key="2">
    <source>
        <dbReference type="PROSITE" id="PS50937"/>
    </source>
</evidence>
<dbReference type="Pfam" id="PF07366">
    <property type="entry name" value="SnoaL"/>
    <property type="match status" value="1"/>
</dbReference>
<dbReference type="SMART" id="SM00422">
    <property type="entry name" value="HTH_MERR"/>
    <property type="match status" value="1"/>
</dbReference>
<proteinExistence type="predicted"/>
<reference evidence="3 4" key="1">
    <citation type="submission" date="2021-01" db="EMBL/GenBank/DDBJ databases">
        <title>Actinoplanes sp. nov. LDG1-01 isolated from lichen.</title>
        <authorList>
            <person name="Saeng-In P."/>
            <person name="Phongsopitanun W."/>
            <person name="Kanchanasin P."/>
            <person name="Yuki M."/>
            <person name="Kudo T."/>
            <person name="Ohkuma M."/>
            <person name="Tanasupawat S."/>
        </authorList>
    </citation>
    <scope>NUCLEOTIDE SEQUENCE [LARGE SCALE GENOMIC DNA]</scope>
    <source>
        <strain evidence="3 4">LDG1-01</strain>
    </source>
</reference>
<dbReference type="InterPro" id="IPR000551">
    <property type="entry name" value="MerR-type_HTH_dom"/>
</dbReference>
<dbReference type="PANTHER" id="PTHR38436:SF1">
    <property type="entry name" value="ESTER CYCLASE"/>
    <property type="match status" value="1"/>
</dbReference>
<dbReference type="Gene3D" id="3.10.450.50">
    <property type="match status" value="1"/>
</dbReference>
<dbReference type="EMBL" id="JAENHO010000004">
    <property type="protein sequence ID" value="MBL7256018.1"/>
    <property type="molecule type" value="Genomic_DNA"/>
</dbReference>
<feature type="region of interest" description="Disordered" evidence="1">
    <location>
        <begin position="266"/>
        <end position="291"/>
    </location>
</feature>
<feature type="domain" description="HTH merR-type" evidence="2">
    <location>
        <begin position="2"/>
        <end position="71"/>
    </location>
</feature>
<sequence length="423" mass="47189">MAWSTHELAELAGTTDNTVRYYHRVGRLDEPERRPNGYKQYGVRHLICLLRIRRLVELGVPVSRIGELQADGRLAPEVLLQVDVAMAADIERLQQNRSAIATILRDEASADAPMGFESVASRLSAQDSALLHVCGRMLDEDAMKDLRRMAETSADSVSREIEELPADADEPARRRLAEQLAPILTQHLVDYPWLTDPAAHLTRSRDTARQTLIDALTELYNPAQLDVLSRAGTLAALLYGSLVRRRRGQRHLVPAGVSPLIPTGDLTLSAGGRRRSSTSTSEPIETPEGAGQIMPNFDVQNFYSRYVEVINAHQWDRVGEFIDDTVLYHGETVTREQAIANFESLTDAILDLRWEVKDLVIGGDIIGTHAILRGTPVKEWLGVAPNGKPIELHEITVYKVRDGKFVQMSNVWDIDSLRNQLSN</sequence>
<evidence type="ECO:0000313" key="3">
    <source>
        <dbReference type="EMBL" id="MBL7256018.1"/>
    </source>
</evidence>
<accession>A0ABS1VN40</accession>
<dbReference type="RefSeq" id="WP_202992536.1">
    <property type="nucleotide sequence ID" value="NZ_JAENHO010000004.1"/>
</dbReference>
<dbReference type="SUPFAM" id="SSF54427">
    <property type="entry name" value="NTF2-like"/>
    <property type="match status" value="1"/>
</dbReference>
<dbReference type="InterPro" id="IPR009959">
    <property type="entry name" value="Cyclase_SnoaL-like"/>
</dbReference>
<dbReference type="Gene3D" id="1.10.1660.10">
    <property type="match status" value="1"/>
</dbReference>
<dbReference type="Proteomes" id="UP000598996">
    <property type="component" value="Unassembled WGS sequence"/>
</dbReference>
<evidence type="ECO:0000313" key="4">
    <source>
        <dbReference type="Proteomes" id="UP000598996"/>
    </source>
</evidence>
<dbReference type="PANTHER" id="PTHR38436">
    <property type="entry name" value="POLYKETIDE CYCLASE SNOAL-LIKE DOMAIN"/>
    <property type="match status" value="1"/>
</dbReference>